<keyword evidence="1" id="KW-0732">Signal</keyword>
<protein>
    <submittedName>
        <fullName evidence="2">Uncharacterized protein</fullName>
    </submittedName>
</protein>
<feature type="chain" id="PRO_5034485227" evidence="1">
    <location>
        <begin position="17"/>
        <end position="356"/>
    </location>
</feature>
<dbReference type="PANTHER" id="PTHR36578">
    <property type="entry name" value="CHROMOSOME 15, WHOLE GENOME SHOTGUN SEQUENCE"/>
    <property type="match status" value="1"/>
</dbReference>
<dbReference type="OrthoDB" id="271448at2759"/>
<comment type="caution">
    <text evidence="2">The sequence shown here is derived from an EMBL/GenBank/DDBJ whole genome shotgun (WGS) entry which is preliminary data.</text>
</comment>
<gene>
    <name evidence="2" type="ORF">HETSPECPRED_001221</name>
</gene>
<evidence type="ECO:0000313" key="3">
    <source>
        <dbReference type="Proteomes" id="UP000664521"/>
    </source>
</evidence>
<reference evidence="2" key="1">
    <citation type="submission" date="2021-03" db="EMBL/GenBank/DDBJ databases">
        <authorList>
            <person name="Tagirdzhanova G."/>
        </authorList>
    </citation>
    <scope>NUCLEOTIDE SEQUENCE</scope>
</reference>
<dbReference type="EMBL" id="CAJPDS010000012">
    <property type="protein sequence ID" value="CAF9912854.1"/>
    <property type="molecule type" value="Genomic_DNA"/>
</dbReference>
<sequence length="356" mass="38078">MRTTLLISALAGLAAAAPHPQKIDFDEVLGEPTPTQTGPSVDAVSDPVDYNAAVAAASASAAVIADLSSGPSKRDVVELQTVEKRGDCAKQPDGYGPKPTTDTVEAFEAFQTFHNTANTAPTPQGYSLSFKDLSASVNANSYMGLYTFKTYDTIKCQQLCDSVDLCTAFNIYFERDPTVDPGTSCPNPPSFTNIKCTLWGSGVTKEAAVNDGQYRNDFHVVIAGSNGYTKDNPPSPIDGYDGPTRFGGAINAPLNAAGKNTYMGVKYFPGLYDAGKCAAACSANTAYNSRHPRADGTYDKCIFFNAYLLSKNNVADGTYCSLYTQQWGKPYDTNFGQYRGSDYYSVSSSYGFTVKA</sequence>
<evidence type="ECO:0000256" key="1">
    <source>
        <dbReference type="SAM" id="SignalP"/>
    </source>
</evidence>
<dbReference type="PANTHER" id="PTHR36578:SF1">
    <property type="entry name" value="APPLE DOMAIN-CONTAINING PROTEIN"/>
    <property type="match status" value="1"/>
</dbReference>
<dbReference type="AlphaFoldDB" id="A0A8H3EWT8"/>
<accession>A0A8H3EWT8</accession>
<proteinExistence type="predicted"/>
<name>A0A8H3EWT8_9LECA</name>
<keyword evidence="3" id="KW-1185">Reference proteome</keyword>
<organism evidence="2 3">
    <name type="scientific">Heterodermia speciosa</name>
    <dbReference type="NCBI Taxonomy" id="116794"/>
    <lineage>
        <taxon>Eukaryota</taxon>
        <taxon>Fungi</taxon>
        <taxon>Dikarya</taxon>
        <taxon>Ascomycota</taxon>
        <taxon>Pezizomycotina</taxon>
        <taxon>Lecanoromycetes</taxon>
        <taxon>OSLEUM clade</taxon>
        <taxon>Lecanoromycetidae</taxon>
        <taxon>Caliciales</taxon>
        <taxon>Physciaceae</taxon>
        <taxon>Heterodermia</taxon>
    </lineage>
</organism>
<feature type="signal peptide" evidence="1">
    <location>
        <begin position="1"/>
        <end position="16"/>
    </location>
</feature>
<dbReference type="Proteomes" id="UP000664521">
    <property type="component" value="Unassembled WGS sequence"/>
</dbReference>
<evidence type="ECO:0000313" key="2">
    <source>
        <dbReference type="EMBL" id="CAF9912854.1"/>
    </source>
</evidence>